<dbReference type="InterPro" id="IPR050595">
    <property type="entry name" value="Bact_response_regulator"/>
</dbReference>
<comment type="function">
    <text evidence="3">May play the central regulatory role in sporulation. It may be an element of the effector pathway responsible for the activation of sporulation genes in response to nutritional stress. Spo0A may act in concert with spo0H (a sigma factor) to control the expression of some genes that are critical to the sporulation process.</text>
</comment>
<accession>A0A1M6DHK3</accession>
<dbReference type="STRING" id="1121420.SAMN02746098_04543"/>
<evidence type="ECO:0000256" key="3">
    <source>
        <dbReference type="ARBA" id="ARBA00024867"/>
    </source>
</evidence>
<sequence length="120" mass="13223">MAIIYTIDDNPLISMVIKLALTDEGHTVVTFNDSMNAYESLEKGLKPDVILVDLKMPGMNGKELVEKMRANPELDFIPVTFITGSIPSAEILPSKDSYQGLILKPFELQELIDTVDGLIA</sequence>
<feature type="modified residue" description="4-aspartylphosphate" evidence="4">
    <location>
        <position position="53"/>
    </location>
</feature>
<dbReference type="SMART" id="SM00448">
    <property type="entry name" value="REC"/>
    <property type="match status" value="1"/>
</dbReference>
<feature type="domain" description="Response regulatory" evidence="5">
    <location>
        <begin position="3"/>
        <end position="119"/>
    </location>
</feature>
<dbReference type="PROSITE" id="PS50110">
    <property type="entry name" value="RESPONSE_REGULATORY"/>
    <property type="match status" value="1"/>
</dbReference>
<dbReference type="EMBL" id="FQXJ01000023">
    <property type="protein sequence ID" value="SHI72488.1"/>
    <property type="molecule type" value="Genomic_DNA"/>
</dbReference>
<dbReference type="Gene3D" id="3.40.50.2300">
    <property type="match status" value="1"/>
</dbReference>
<reference evidence="7" key="1">
    <citation type="submission" date="2016-11" db="EMBL/GenBank/DDBJ databases">
        <authorList>
            <person name="Varghese N."/>
            <person name="Submissions S."/>
        </authorList>
    </citation>
    <scope>NUCLEOTIDE SEQUENCE [LARGE SCALE GENOMIC DNA]</scope>
    <source>
        <strain evidence="7">DSM 15449</strain>
    </source>
</reference>
<keyword evidence="2 4" id="KW-0597">Phosphoprotein</keyword>
<dbReference type="Pfam" id="PF00072">
    <property type="entry name" value="Response_reg"/>
    <property type="match status" value="1"/>
</dbReference>
<evidence type="ECO:0000313" key="6">
    <source>
        <dbReference type="EMBL" id="SHI72488.1"/>
    </source>
</evidence>
<dbReference type="SUPFAM" id="SSF52172">
    <property type="entry name" value="CheY-like"/>
    <property type="match status" value="1"/>
</dbReference>
<name>A0A1M6DHK3_9FIRM</name>
<dbReference type="CDD" id="cd00156">
    <property type="entry name" value="REC"/>
    <property type="match status" value="1"/>
</dbReference>
<gene>
    <name evidence="6" type="ORF">SAMN02746098_04543</name>
</gene>
<dbReference type="InterPro" id="IPR001789">
    <property type="entry name" value="Sig_transdc_resp-reg_receiver"/>
</dbReference>
<dbReference type="PANTHER" id="PTHR44591:SF23">
    <property type="entry name" value="CHEY SUBFAMILY"/>
    <property type="match status" value="1"/>
</dbReference>
<dbReference type="PANTHER" id="PTHR44591">
    <property type="entry name" value="STRESS RESPONSE REGULATOR PROTEIN 1"/>
    <property type="match status" value="1"/>
</dbReference>
<evidence type="ECO:0000259" key="5">
    <source>
        <dbReference type="PROSITE" id="PS50110"/>
    </source>
</evidence>
<evidence type="ECO:0000313" key="7">
    <source>
        <dbReference type="Proteomes" id="UP000183954"/>
    </source>
</evidence>
<proteinExistence type="predicted"/>
<dbReference type="AlphaFoldDB" id="A0A1M6DHK3"/>
<dbReference type="GO" id="GO:0000160">
    <property type="term" value="P:phosphorelay signal transduction system"/>
    <property type="evidence" value="ECO:0007669"/>
    <property type="project" value="InterPro"/>
</dbReference>
<dbReference type="InterPro" id="IPR011006">
    <property type="entry name" value="CheY-like_superfamily"/>
</dbReference>
<protein>
    <recommendedName>
        <fullName evidence="1">Stage 0 sporulation protein A homolog</fullName>
    </recommendedName>
</protein>
<dbReference type="OrthoDB" id="1798269at2"/>
<organism evidence="6 7">
    <name type="scientific">Desulfosporosinus lacus DSM 15449</name>
    <dbReference type="NCBI Taxonomy" id="1121420"/>
    <lineage>
        <taxon>Bacteria</taxon>
        <taxon>Bacillati</taxon>
        <taxon>Bacillota</taxon>
        <taxon>Clostridia</taxon>
        <taxon>Eubacteriales</taxon>
        <taxon>Desulfitobacteriaceae</taxon>
        <taxon>Desulfosporosinus</taxon>
    </lineage>
</organism>
<dbReference type="RefSeq" id="WP_073032416.1">
    <property type="nucleotide sequence ID" value="NZ_FQXJ01000023.1"/>
</dbReference>
<evidence type="ECO:0000256" key="4">
    <source>
        <dbReference type="PROSITE-ProRule" id="PRU00169"/>
    </source>
</evidence>
<keyword evidence="7" id="KW-1185">Reference proteome</keyword>
<evidence type="ECO:0000256" key="1">
    <source>
        <dbReference type="ARBA" id="ARBA00018672"/>
    </source>
</evidence>
<dbReference type="Proteomes" id="UP000183954">
    <property type="component" value="Unassembled WGS sequence"/>
</dbReference>
<evidence type="ECO:0000256" key="2">
    <source>
        <dbReference type="ARBA" id="ARBA00022553"/>
    </source>
</evidence>